<reference evidence="13 14" key="1">
    <citation type="journal article" date="2016" name="Nat. Commun.">
        <title>Thousands of microbial genomes shed light on interconnected biogeochemical processes in an aquifer system.</title>
        <authorList>
            <person name="Anantharaman K."/>
            <person name="Brown C.T."/>
            <person name="Hug L.A."/>
            <person name="Sharon I."/>
            <person name="Castelle C.J."/>
            <person name="Probst A.J."/>
            <person name="Thomas B.C."/>
            <person name="Singh A."/>
            <person name="Wilkins M.J."/>
            <person name="Karaoz U."/>
            <person name="Brodie E.L."/>
            <person name="Williams K.H."/>
            <person name="Hubbard S.S."/>
            <person name="Banfield J.F."/>
        </authorList>
    </citation>
    <scope>NUCLEOTIDE SEQUENCE [LARGE SCALE GENOMIC DNA]</scope>
</reference>
<dbReference type="EMBL" id="MFPS01000002">
    <property type="protein sequence ID" value="OGH60168.1"/>
    <property type="molecule type" value="Genomic_DNA"/>
</dbReference>
<dbReference type="PROSITE" id="PS01012">
    <property type="entry name" value="FOLYLPOLYGLU_SYNT_2"/>
    <property type="match status" value="1"/>
</dbReference>
<dbReference type="NCBIfam" id="TIGR01499">
    <property type="entry name" value="folC"/>
    <property type="match status" value="1"/>
</dbReference>
<keyword evidence="7" id="KW-0460">Magnesium</keyword>
<dbReference type="SUPFAM" id="SSF53623">
    <property type="entry name" value="MurD-like peptide ligases, catalytic domain"/>
    <property type="match status" value="1"/>
</dbReference>
<evidence type="ECO:0000256" key="5">
    <source>
        <dbReference type="ARBA" id="ARBA00022741"/>
    </source>
</evidence>
<dbReference type="GO" id="GO:0005737">
    <property type="term" value="C:cytoplasm"/>
    <property type="evidence" value="ECO:0007669"/>
    <property type="project" value="TreeGrafter"/>
</dbReference>
<gene>
    <name evidence="13" type="ORF">A2725_04650</name>
</gene>
<comment type="catalytic activity">
    <reaction evidence="9">
        <text>(6S)-5,6,7,8-tetrahydrofolyl-(gamma-L-Glu)(n) + L-glutamate + ATP = (6S)-5,6,7,8-tetrahydrofolyl-(gamma-L-Glu)(n+1) + ADP + phosphate + H(+)</text>
        <dbReference type="Rhea" id="RHEA:10580"/>
        <dbReference type="Rhea" id="RHEA-COMP:14738"/>
        <dbReference type="Rhea" id="RHEA-COMP:14740"/>
        <dbReference type="ChEBI" id="CHEBI:15378"/>
        <dbReference type="ChEBI" id="CHEBI:29985"/>
        <dbReference type="ChEBI" id="CHEBI:30616"/>
        <dbReference type="ChEBI" id="CHEBI:43474"/>
        <dbReference type="ChEBI" id="CHEBI:141005"/>
        <dbReference type="ChEBI" id="CHEBI:456216"/>
        <dbReference type="EC" id="6.3.2.17"/>
    </reaction>
</comment>
<keyword evidence="5 10" id="KW-0547">Nucleotide-binding</keyword>
<dbReference type="EC" id="6.3.2.17" evidence="2"/>
<evidence type="ECO:0000259" key="11">
    <source>
        <dbReference type="Pfam" id="PF02875"/>
    </source>
</evidence>
<evidence type="ECO:0000313" key="13">
    <source>
        <dbReference type="EMBL" id="OGH60168.1"/>
    </source>
</evidence>
<organism evidence="13 14">
    <name type="scientific">Candidatus Magasanikbacteria bacterium RIFCSPHIGHO2_01_FULL_33_34</name>
    <dbReference type="NCBI Taxonomy" id="1798671"/>
    <lineage>
        <taxon>Bacteria</taxon>
        <taxon>Candidatus Magasanikiibacteriota</taxon>
    </lineage>
</organism>
<evidence type="ECO:0000313" key="14">
    <source>
        <dbReference type="Proteomes" id="UP000177067"/>
    </source>
</evidence>
<dbReference type="InterPro" id="IPR004101">
    <property type="entry name" value="Mur_ligase_C"/>
</dbReference>
<evidence type="ECO:0000256" key="9">
    <source>
        <dbReference type="ARBA" id="ARBA00047493"/>
    </source>
</evidence>
<dbReference type="GO" id="GO:0008841">
    <property type="term" value="F:dihydrofolate synthase activity"/>
    <property type="evidence" value="ECO:0007669"/>
    <property type="project" value="TreeGrafter"/>
</dbReference>
<dbReference type="GO" id="GO:0046872">
    <property type="term" value="F:metal ion binding"/>
    <property type="evidence" value="ECO:0007669"/>
    <property type="project" value="UniProtKB-KW"/>
</dbReference>
<name>A0A1F6LLA2_9BACT</name>
<evidence type="ECO:0000256" key="7">
    <source>
        <dbReference type="ARBA" id="ARBA00022842"/>
    </source>
</evidence>
<dbReference type="InterPro" id="IPR036565">
    <property type="entry name" value="Mur-like_cat_sf"/>
</dbReference>
<keyword evidence="4" id="KW-0479">Metal-binding</keyword>
<evidence type="ECO:0000256" key="6">
    <source>
        <dbReference type="ARBA" id="ARBA00022840"/>
    </source>
</evidence>
<evidence type="ECO:0000256" key="1">
    <source>
        <dbReference type="ARBA" id="ARBA00008276"/>
    </source>
</evidence>
<dbReference type="GO" id="GO:0004326">
    <property type="term" value="F:tetrahydrofolylpolyglutamate synthase activity"/>
    <property type="evidence" value="ECO:0007669"/>
    <property type="project" value="UniProtKB-EC"/>
</dbReference>
<evidence type="ECO:0000256" key="2">
    <source>
        <dbReference type="ARBA" id="ARBA00013025"/>
    </source>
</evidence>
<feature type="domain" description="Mur ligase central" evidence="12">
    <location>
        <begin position="55"/>
        <end position="276"/>
    </location>
</feature>
<evidence type="ECO:0000256" key="3">
    <source>
        <dbReference type="ARBA" id="ARBA00022598"/>
    </source>
</evidence>
<dbReference type="Pfam" id="PF02875">
    <property type="entry name" value="Mur_ligase_C"/>
    <property type="match status" value="1"/>
</dbReference>
<dbReference type="SUPFAM" id="SSF53244">
    <property type="entry name" value="MurD-like peptide ligases, peptide-binding domain"/>
    <property type="match status" value="1"/>
</dbReference>
<evidence type="ECO:0000256" key="8">
    <source>
        <dbReference type="ARBA" id="ARBA00030592"/>
    </source>
</evidence>
<dbReference type="Gene3D" id="3.40.1190.10">
    <property type="entry name" value="Mur-like, catalytic domain"/>
    <property type="match status" value="1"/>
</dbReference>
<evidence type="ECO:0000259" key="12">
    <source>
        <dbReference type="Pfam" id="PF08245"/>
    </source>
</evidence>
<accession>A0A1F6LLA2</accession>
<dbReference type="PANTHER" id="PTHR11136:SF0">
    <property type="entry name" value="DIHYDROFOLATE SYNTHETASE-RELATED"/>
    <property type="match status" value="1"/>
</dbReference>
<evidence type="ECO:0000256" key="4">
    <source>
        <dbReference type="ARBA" id="ARBA00022723"/>
    </source>
</evidence>
<evidence type="ECO:0000256" key="10">
    <source>
        <dbReference type="PIRNR" id="PIRNR001563"/>
    </source>
</evidence>
<dbReference type="InterPro" id="IPR013221">
    <property type="entry name" value="Mur_ligase_cen"/>
</dbReference>
<dbReference type="Proteomes" id="UP000177067">
    <property type="component" value="Unassembled WGS sequence"/>
</dbReference>
<keyword evidence="3 10" id="KW-0436">Ligase</keyword>
<dbReference type="AlphaFoldDB" id="A0A1F6LLA2"/>
<dbReference type="GO" id="GO:0005524">
    <property type="term" value="F:ATP binding"/>
    <property type="evidence" value="ECO:0007669"/>
    <property type="project" value="UniProtKB-KW"/>
</dbReference>
<comment type="caution">
    <text evidence="13">The sequence shown here is derived from an EMBL/GenBank/DDBJ whole genome shotgun (WGS) entry which is preliminary data.</text>
</comment>
<dbReference type="Pfam" id="PF08245">
    <property type="entry name" value="Mur_ligase_M"/>
    <property type="match status" value="1"/>
</dbReference>
<dbReference type="PANTHER" id="PTHR11136">
    <property type="entry name" value="FOLYLPOLYGLUTAMATE SYNTHASE-RELATED"/>
    <property type="match status" value="1"/>
</dbReference>
<dbReference type="InterPro" id="IPR018109">
    <property type="entry name" value="Folylpolyglutamate_synth_CS"/>
</dbReference>
<sequence length="441" mass="50434">MNFLEAEQFLLSLRNIPRKDFIKKNKNCQICLDRLNYFLSFLGNPQNKIPHYIHITGTSGKGSLTTYLHSILHTAGKKVGSTQSPHPTKITEHWKVATKNMTDKEFVNIVKIIKVALEKYISSNKYDIISYSEVLTAIGLLFFYQKNVEWAIIEVGLGGRYDSTNIIPNKDIAIITNIGLDHEKSIGPTKKAITYEKSGIIKPNTKIFTMVSDTKLLNIINNECKKNIADIKIIKKNNFKIINFSINKTQFNYLDNEYVLTTPGIHQINNALIAIEVSKYLNIPINTIKKGLANTKQILRLELFYKNQIILDGAHNKDKMKSTVDFIKKINEKNEKNIHILIGFSENKKYKQMIKMILDLNPKSIAISRNTNNPFRKVASPIDIKKECNKKNTNNTLHVFVDPEKALDWSMKKIKKNDILLITGSIFLSGQIRPLLTKMKL</sequence>
<dbReference type="PIRSF" id="PIRSF001563">
    <property type="entry name" value="Folylpolyglu_synth"/>
    <property type="match status" value="1"/>
</dbReference>
<proteinExistence type="inferred from homology"/>
<dbReference type="InterPro" id="IPR036615">
    <property type="entry name" value="Mur_ligase_C_dom_sf"/>
</dbReference>
<dbReference type="InterPro" id="IPR001645">
    <property type="entry name" value="Folylpolyglutamate_synth"/>
</dbReference>
<dbReference type="Gene3D" id="3.90.190.20">
    <property type="entry name" value="Mur ligase, C-terminal domain"/>
    <property type="match status" value="1"/>
</dbReference>
<comment type="similarity">
    <text evidence="1 10">Belongs to the folylpolyglutamate synthase family.</text>
</comment>
<keyword evidence="6 10" id="KW-0067">ATP-binding</keyword>
<protein>
    <recommendedName>
        <fullName evidence="2">tetrahydrofolate synthase</fullName>
        <ecNumber evidence="2">6.3.2.17</ecNumber>
    </recommendedName>
    <alternativeName>
        <fullName evidence="8">Tetrahydrofolylpolyglutamate synthase</fullName>
    </alternativeName>
</protein>
<feature type="domain" description="Mur ligase C-terminal" evidence="11">
    <location>
        <begin position="300"/>
        <end position="425"/>
    </location>
</feature>